<evidence type="ECO:0000256" key="5">
    <source>
        <dbReference type="ARBA" id="ARBA00022692"/>
    </source>
</evidence>
<evidence type="ECO:0000256" key="1">
    <source>
        <dbReference type="ARBA" id="ARBA00004533"/>
    </source>
</evidence>
<evidence type="ECO:0000313" key="13">
    <source>
        <dbReference type="Proteomes" id="UP000727654"/>
    </source>
</evidence>
<dbReference type="RefSeq" id="WP_224080314.1">
    <property type="nucleotide sequence ID" value="NZ_CAJZAI010000005.1"/>
</dbReference>
<protein>
    <recommendedName>
        <fullName evidence="11">Type II secretion system protein GspC N-terminal domain-containing protein</fullName>
    </recommendedName>
</protein>
<keyword evidence="2" id="KW-0813">Transport</keyword>
<evidence type="ECO:0000256" key="9">
    <source>
        <dbReference type="SAM" id="MobiDB-lite"/>
    </source>
</evidence>
<evidence type="ECO:0000256" key="8">
    <source>
        <dbReference type="ARBA" id="ARBA00023136"/>
    </source>
</evidence>
<sequence length="236" mass="24101">MQLSIRPVFRPDAAAWLPRAASLVLFVALCALATRWVLTFSAMRTIPVPQAARVAQTEAVETGAVATLFGGSAQGGVRDVQLVGVVADVAGGAGAAIVSLDGGPPKAVRAGTALSQQIRLVEIHGRSVVIERNGVRQEIALPVQAATPRSGPVPLPATPPSGAAAPLATPMTPTAPAVSQAPSQPAQAPQRVPPAPPANMQPQPPAQPQAQDIDPRQLQQAVAPHAPMAEPLVPKN</sequence>
<keyword evidence="4" id="KW-0997">Cell inner membrane</keyword>
<comment type="caution">
    <text evidence="12">The sequence shown here is derived from an EMBL/GenBank/DDBJ whole genome shotgun (WGS) entry which is preliminary data.</text>
</comment>
<accession>A0ABN7YQ73</accession>
<evidence type="ECO:0000256" key="2">
    <source>
        <dbReference type="ARBA" id="ARBA00022448"/>
    </source>
</evidence>
<keyword evidence="5 10" id="KW-0812">Transmembrane</keyword>
<evidence type="ECO:0000259" key="11">
    <source>
        <dbReference type="Pfam" id="PF11356"/>
    </source>
</evidence>
<comment type="subcellular location">
    <subcellularLocation>
        <location evidence="1">Cell inner membrane</location>
    </subcellularLocation>
</comment>
<gene>
    <name evidence="12" type="ORF">LMG23992_02721</name>
</gene>
<feature type="domain" description="Type II secretion system protein GspC N-terminal" evidence="11">
    <location>
        <begin position="79"/>
        <end position="141"/>
    </location>
</feature>
<evidence type="ECO:0000256" key="4">
    <source>
        <dbReference type="ARBA" id="ARBA00022519"/>
    </source>
</evidence>
<evidence type="ECO:0000313" key="12">
    <source>
        <dbReference type="EMBL" id="CAG9174370.1"/>
    </source>
</evidence>
<evidence type="ECO:0000256" key="6">
    <source>
        <dbReference type="ARBA" id="ARBA00022927"/>
    </source>
</evidence>
<dbReference type="Pfam" id="PF11356">
    <property type="entry name" value="T2SSC"/>
    <property type="match status" value="1"/>
</dbReference>
<dbReference type="Gene3D" id="2.30.30.830">
    <property type="match status" value="1"/>
</dbReference>
<feature type="region of interest" description="Disordered" evidence="9">
    <location>
        <begin position="147"/>
        <end position="236"/>
    </location>
</feature>
<dbReference type="EMBL" id="CAJZAI010000005">
    <property type="protein sequence ID" value="CAG9174370.1"/>
    <property type="molecule type" value="Genomic_DNA"/>
</dbReference>
<evidence type="ECO:0000256" key="7">
    <source>
        <dbReference type="ARBA" id="ARBA00022989"/>
    </source>
</evidence>
<keyword evidence="7 10" id="KW-1133">Transmembrane helix</keyword>
<feature type="compositionally biased region" description="Pro residues" evidence="9">
    <location>
        <begin position="191"/>
        <end position="207"/>
    </location>
</feature>
<reference evidence="12 13" key="1">
    <citation type="submission" date="2021-08" db="EMBL/GenBank/DDBJ databases">
        <authorList>
            <person name="Peeters C."/>
        </authorList>
    </citation>
    <scope>NUCLEOTIDE SEQUENCE [LARGE SCALE GENOMIC DNA]</scope>
    <source>
        <strain evidence="12 13">LMG 23992</strain>
    </source>
</reference>
<feature type="compositionally biased region" description="Low complexity" evidence="9">
    <location>
        <begin position="163"/>
        <end position="190"/>
    </location>
</feature>
<keyword evidence="13" id="KW-1185">Reference proteome</keyword>
<proteinExistence type="predicted"/>
<dbReference type="Proteomes" id="UP000727654">
    <property type="component" value="Unassembled WGS sequence"/>
</dbReference>
<organism evidence="12 13">
    <name type="scientific">Cupriavidus laharis</name>
    <dbReference type="NCBI Taxonomy" id="151654"/>
    <lineage>
        <taxon>Bacteria</taxon>
        <taxon>Pseudomonadati</taxon>
        <taxon>Pseudomonadota</taxon>
        <taxon>Betaproteobacteria</taxon>
        <taxon>Burkholderiales</taxon>
        <taxon>Burkholderiaceae</taxon>
        <taxon>Cupriavidus</taxon>
    </lineage>
</organism>
<evidence type="ECO:0000256" key="10">
    <source>
        <dbReference type="SAM" id="Phobius"/>
    </source>
</evidence>
<keyword evidence="6" id="KW-0653">Protein transport</keyword>
<keyword evidence="8 10" id="KW-0472">Membrane</keyword>
<feature type="transmembrane region" description="Helical" evidence="10">
    <location>
        <begin position="20"/>
        <end position="38"/>
    </location>
</feature>
<keyword evidence="3" id="KW-1003">Cell membrane</keyword>
<name>A0ABN7YQ73_9BURK</name>
<dbReference type="InterPro" id="IPR024961">
    <property type="entry name" value="T2SS_GspC_N"/>
</dbReference>
<evidence type="ECO:0000256" key="3">
    <source>
        <dbReference type="ARBA" id="ARBA00022475"/>
    </source>
</evidence>